<evidence type="ECO:0000313" key="2">
    <source>
        <dbReference type="EMBL" id="KHD72938.1"/>
    </source>
</evidence>
<dbReference type="InterPro" id="IPR007795">
    <property type="entry name" value="T7SS_EccB"/>
</dbReference>
<dbReference type="EMBL" id="JRTT01000135">
    <property type="protein sequence ID" value="KHD72938.1"/>
    <property type="molecule type" value="Genomic_DNA"/>
</dbReference>
<keyword evidence="1" id="KW-1133">Transmembrane helix</keyword>
<dbReference type="PANTHER" id="PTHR40765">
    <property type="entry name" value="ESX-2 SECRETION SYSTEM ATPASE ECCB2"/>
    <property type="match status" value="1"/>
</dbReference>
<dbReference type="Gene3D" id="3.30.2390.20">
    <property type="entry name" value="Type VII secretion system EccB, repeat 1 domain"/>
    <property type="match status" value="1"/>
</dbReference>
<feature type="transmembrane region" description="Helical" evidence="1">
    <location>
        <begin position="39"/>
        <end position="61"/>
    </location>
</feature>
<reference evidence="2 3" key="1">
    <citation type="submission" date="2014-10" db="EMBL/GenBank/DDBJ databases">
        <title>Draft genome sequence of Actinoplanes utahensis NRRL 12052.</title>
        <authorList>
            <person name="Velasco-Bucheli B."/>
            <person name="del Cerro C."/>
            <person name="Hormigo D."/>
            <person name="Garcia J.L."/>
            <person name="Acebal C."/>
            <person name="Arroyo M."/>
            <person name="de la Mata I."/>
        </authorList>
    </citation>
    <scope>NUCLEOTIDE SEQUENCE [LARGE SCALE GENOMIC DNA]</scope>
    <source>
        <strain evidence="2 3">NRRL 12052</strain>
    </source>
</reference>
<dbReference type="Proteomes" id="UP000054537">
    <property type="component" value="Unassembled WGS sequence"/>
</dbReference>
<dbReference type="AlphaFoldDB" id="A0A0A6UCY8"/>
<organism evidence="2 3">
    <name type="scientific">Actinoplanes utahensis</name>
    <dbReference type="NCBI Taxonomy" id="1869"/>
    <lineage>
        <taxon>Bacteria</taxon>
        <taxon>Bacillati</taxon>
        <taxon>Actinomycetota</taxon>
        <taxon>Actinomycetes</taxon>
        <taxon>Micromonosporales</taxon>
        <taxon>Micromonosporaceae</taxon>
        <taxon>Actinoplanes</taxon>
    </lineage>
</organism>
<dbReference type="NCBIfam" id="TIGR03919">
    <property type="entry name" value="T7SS_EccB"/>
    <property type="match status" value="1"/>
</dbReference>
<keyword evidence="3" id="KW-1185">Reference proteome</keyword>
<name>A0A0A6UCY8_ACTUT</name>
<keyword evidence="1" id="KW-0472">Membrane</keyword>
<dbReference type="eggNOG" id="COG3266">
    <property type="taxonomic scope" value="Bacteria"/>
</dbReference>
<accession>A0A0A6UCY8</accession>
<protein>
    <recommendedName>
        <fullName evidence="4">Type VII secretion protein EccB</fullName>
    </recommendedName>
</protein>
<dbReference type="InterPro" id="IPR044857">
    <property type="entry name" value="T7SS_EccB_R1"/>
</dbReference>
<dbReference type="GO" id="GO:0005576">
    <property type="term" value="C:extracellular region"/>
    <property type="evidence" value="ECO:0007669"/>
    <property type="project" value="TreeGrafter"/>
</dbReference>
<evidence type="ECO:0008006" key="4">
    <source>
        <dbReference type="Google" id="ProtNLM"/>
    </source>
</evidence>
<dbReference type="RefSeq" id="WP_084000035.1">
    <property type="nucleotide sequence ID" value="NZ_BAABKU010000006.1"/>
</dbReference>
<proteinExistence type="predicted"/>
<sequence>MPSRQDELHSYQYSVQRVVAALVSHDPDPQRSPLRRAGVTALVSLLIAALVVGGFAVYGLFTGNTMAQANDPSAVLVEKKTGARYVYLESDRKLHPVLNYTSGMLLATGNPPALKTVAAEKLAKVPLGEPLGILGAPDSLPTDKNLLKDTWSICTSTVAGKPKSTLVIGTGVPQGKGAPSGGLLVKDNKGRTFLVFEGKRHLLPTARADATLRVLGWYGSRPWIVSSAWVDAIPSGSDLAAPVIPGYRGASVIRGRKVGQVLTLDGSSYAMVLADGVAPLSELQLKLLTMVPGAGRPITVGEQEWGNNLTTSKIGMPSTAADLPLVAPKLAAAPSTACMTATLKDEQMNLELRTGIEIPAGRTPVGMASVDLVHMPRGKGAVVESVSSPDAPAGSGTVSLITDNGVQFALASRELLGKFGYGKVTPTRIPSQLVDYLPVGPALDPVQAGPKAS</sequence>
<dbReference type="PANTHER" id="PTHR40765:SF2">
    <property type="entry name" value="ESX-2 SECRETION SYSTEM ATPASE ECCB2"/>
    <property type="match status" value="1"/>
</dbReference>
<comment type="caution">
    <text evidence="2">The sequence shown here is derived from an EMBL/GenBank/DDBJ whole genome shotgun (WGS) entry which is preliminary data.</text>
</comment>
<keyword evidence="1" id="KW-0812">Transmembrane</keyword>
<dbReference type="STRING" id="1869.MB27_37605"/>
<gene>
    <name evidence="2" type="ORF">MB27_37605</name>
</gene>
<evidence type="ECO:0000256" key="1">
    <source>
        <dbReference type="SAM" id="Phobius"/>
    </source>
</evidence>
<dbReference type="Pfam" id="PF05108">
    <property type="entry name" value="T7SS_ESX1_EccB"/>
    <property type="match status" value="1"/>
</dbReference>
<evidence type="ECO:0000313" key="3">
    <source>
        <dbReference type="Proteomes" id="UP000054537"/>
    </source>
</evidence>